<dbReference type="SMART" id="SM00356">
    <property type="entry name" value="ZnF_C3H1"/>
    <property type="match status" value="2"/>
</dbReference>
<feature type="domain" description="C3H1-type" evidence="7">
    <location>
        <begin position="79"/>
        <end position="107"/>
    </location>
</feature>
<protein>
    <submittedName>
        <fullName evidence="9">C3H1-type domain-containing protein</fullName>
    </submittedName>
</protein>
<keyword evidence="8" id="KW-1185">Reference proteome</keyword>
<dbReference type="InterPro" id="IPR036855">
    <property type="entry name" value="Znf_CCCH_sf"/>
</dbReference>
<dbReference type="Pfam" id="PF00642">
    <property type="entry name" value="zf-CCCH"/>
    <property type="match status" value="2"/>
</dbReference>
<evidence type="ECO:0000259" key="7">
    <source>
        <dbReference type="PROSITE" id="PS50103"/>
    </source>
</evidence>
<dbReference type="GO" id="GO:0003729">
    <property type="term" value="F:mRNA binding"/>
    <property type="evidence" value="ECO:0007669"/>
    <property type="project" value="InterPro"/>
</dbReference>
<evidence type="ECO:0000313" key="8">
    <source>
        <dbReference type="Proteomes" id="UP000050741"/>
    </source>
</evidence>
<dbReference type="Gene3D" id="4.10.1000.10">
    <property type="entry name" value="Zinc finger, CCCH-type"/>
    <property type="match status" value="2"/>
</dbReference>
<organism evidence="8 9">
    <name type="scientific">Globodera pallida</name>
    <name type="common">Potato cyst nematode worm</name>
    <name type="synonym">Heterodera pallida</name>
    <dbReference type="NCBI Taxonomy" id="36090"/>
    <lineage>
        <taxon>Eukaryota</taxon>
        <taxon>Metazoa</taxon>
        <taxon>Ecdysozoa</taxon>
        <taxon>Nematoda</taxon>
        <taxon>Chromadorea</taxon>
        <taxon>Rhabditida</taxon>
        <taxon>Tylenchina</taxon>
        <taxon>Tylenchomorpha</taxon>
        <taxon>Tylenchoidea</taxon>
        <taxon>Heteroderidae</taxon>
        <taxon>Heteroderinae</taxon>
        <taxon>Globodera</taxon>
    </lineage>
</organism>
<accession>A0A183C7H2</accession>
<dbReference type="AlphaFoldDB" id="A0A183C7H2"/>
<sequence length="211" mass="22865">MNAYQQHQQQQLLQAYYSQFQQQGTAGAVGADGQLPAKYKSTLCNIWLMEGTCTRGKQCHYAHGIKELNYRQDDTMGRYYKTSLCNFYQQRGFCNNGDQCRWAHGEAELRKMTTDGSSNGFANYYATSMQAMADGQDNNGSSVEAAAAAAAAAAASAAVTSQQNNSTRRDGQVIGPQLDALLSQQTTTADSAEIGDDEGGARKRIREAAGI</sequence>
<dbReference type="Proteomes" id="UP000050741">
    <property type="component" value="Unassembled WGS sequence"/>
</dbReference>
<reference evidence="8" key="1">
    <citation type="submission" date="2014-05" db="EMBL/GenBank/DDBJ databases">
        <title>The genome and life-stage specific transcriptomes of Globodera pallida elucidate key aspects of plant parasitism by a cyst nematode.</title>
        <authorList>
            <person name="Cotton J.A."/>
            <person name="Lilley C.J."/>
            <person name="Jones L.M."/>
            <person name="Kikuchi T."/>
            <person name="Reid A.J."/>
            <person name="Thorpe P."/>
            <person name="Tsai I.J."/>
            <person name="Beasley H."/>
            <person name="Blok V."/>
            <person name="Cock P.J.A."/>
            <person name="Van den Akker S.E."/>
            <person name="Holroyd N."/>
            <person name="Hunt M."/>
            <person name="Mantelin S."/>
            <person name="Naghra H."/>
            <person name="Pain A."/>
            <person name="Palomares-Rius J.E."/>
            <person name="Zarowiecki M."/>
            <person name="Berriman M."/>
            <person name="Jones J.T."/>
            <person name="Urwin P.E."/>
        </authorList>
    </citation>
    <scope>NUCLEOTIDE SEQUENCE [LARGE SCALE GENOMIC DNA]</scope>
    <source>
        <strain evidence="8">Lindley</strain>
    </source>
</reference>
<evidence type="ECO:0000256" key="1">
    <source>
        <dbReference type="ARBA" id="ARBA00022723"/>
    </source>
</evidence>
<dbReference type="PANTHER" id="PTHR12547:SF18">
    <property type="entry name" value="PROTEIN TIS11"/>
    <property type="match status" value="1"/>
</dbReference>
<reference evidence="9" key="2">
    <citation type="submission" date="2016-06" db="UniProtKB">
        <authorList>
            <consortium name="WormBaseParasite"/>
        </authorList>
    </citation>
    <scope>IDENTIFICATION</scope>
</reference>
<keyword evidence="3 5" id="KW-0863">Zinc-finger</keyword>
<dbReference type="GO" id="GO:0043186">
    <property type="term" value="C:P granule"/>
    <property type="evidence" value="ECO:0007669"/>
    <property type="project" value="UniProtKB-ARBA"/>
</dbReference>
<evidence type="ECO:0000313" key="9">
    <source>
        <dbReference type="WBParaSite" id="GPLIN_000881800"/>
    </source>
</evidence>
<dbReference type="InterPro" id="IPR045877">
    <property type="entry name" value="ZFP36-like"/>
</dbReference>
<feature type="region of interest" description="Disordered" evidence="6">
    <location>
        <begin position="184"/>
        <end position="211"/>
    </location>
</feature>
<evidence type="ECO:0000256" key="5">
    <source>
        <dbReference type="PROSITE-ProRule" id="PRU00723"/>
    </source>
</evidence>
<evidence type="ECO:0000256" key="6">
    <source>
        <dbReference type="SAM" id="MobiDB-lite"/>
    </source>
</evidence>
<dbReference type="WBParaSite" id="GPLIN_000881800">
    <property type="protein sequence ID" value="GPLIN_000881800"/>
    <property type="gene ID" value="GPLIN_000881800"/>
</dbReference>
<feature type="zinc finger region" description="C3H1-type" evidence="5">
    <location>
        <begin position="38"/>
        <end position="66"/>
    </location>
</feature>
<dbReference type="PANTHER" id="PTHR12547">
    <property type="entry name" value="CCCH ZINC FINGER/TIS11-RELATED"/>
    <property type="match status" value="1"/>
</dbReference>
<dbReference type="PROSITE" id="PS50103">
    <property type="entry name" value="ZF_C3H1"/>
    <property type="match status" value="2"/>
</dbReference>
<dbReference type="SUPFAM" id="SSF90229">
    <property type="entry name" value="CCCH zinc finger"/>
    <property type="match status" value="2"/>
</dbReference>
<evidence type="ECO:0000256" key="2">
    <source>
        <dbReference type="ARBA" id="ARBA00022737"/>
    </source>
</evidence>
<evidence type="ECO:0000256" key="3">
    <source>
        <dbReference type="ARBA" id="ARBA00022771"/>
    </source>
</evidence>
<feature type="domain" description="C3H1-type" evidence="7">
    <location>
        <begin position="38"/>
        <end position="66"/>
    </location>
</feature>
<keyword evidence="1 5" id="KW-0479">Metal-binding</keyword>
<dbReference type="GO" id="GO:0008270">
    <property type="term" value="F:zinc ion binding"/>
    <property type="evidence" value="ECO:0007669"/>
    <property type="project" value="UniProtKB-KW"/>
</dbReference>
<name>A0A183C7H2_GLOPA</name>
<keyword evidence="2" id="KW-0677">Repeat</keyword>
<proteinExistence type="predicted"/>
<dbReference type="InterPro" id="IPR000571">
    <property type="entry name" value="Znf_CCCH"/>
</dbReference>
<keyword evidence="4 5" id="KW-0862">Zinc</keyword>
<feature type="zinc finger region" description="C3H1-type" evidence="5">
    <location>
        <begin position="79"/>
        <end position="107"/>
    </location>
</feature>
<evidence type="ECO:0000256" key="4">
    <source>
        <dbReference type="ARBA" id="ARBA00022833"/>
    </source>
</evidence>